<organism evidence="2 3">
    <name type="scientific">Coptotermes formosanus</name>
    <name type="common">Formosan subterranean termite</name>
    <dbReference type="NCBI Taxonomy" id="36987"/>
    <lineage>
        <taxon>Eukaryota</taxon>
        <taxon>Metazoa</taxon>
        <taxon>Ecdysozoa</taxon>
        <taxon>Arthropoda</taxon>
        <taxon>Hexapoda</taxon>
        <taxon>Insecta</taxon>
        <taxon>Pterygota</taxon>
        <taxon>Neoptera</taxon>
        <taxon>Polyneoptera</taxon>
        <taxon>Dictyoptera</taxon>
        <taxon>Blattodea</taxon>
        <taxon>Blattoidea</taxon>
        <taxon>Termitoidae</taxon>
        <taxon>Rhinotermitidae</taxon>
        <taxon>Coptotermes</taxon>
    </lineage>
</organism>
<reference evidence="3" key="1">
    <citation type="submission" date="2020-01" db="EMBL/GenBank/DDBJ databases">
        <title>Draft genome sequence of the Termite Coptotermes fromosanus.</title>
        <authorList>
            <person name="Itakura S."/>
            <person name="Yosikawa Y."/>
            <person name="Umezawa K."/>
        </authorList>
    </citation>
    <scope>NUCLEOTIDE SEQUENCE [LARGE SCALE GENOMIC DNA]</scope>
</reference>
<dbReference type="InParanoid" id="A0A6L2Q2M5"/>
<evidence type="ECO:0000313" key="2">
    <source>
        <dbReference type="EMBL" id="GFG37015.1"/>
    </source>
</evidence>
<keyword evidence="3" id="KW-1185">Reference proteome</keyword>
<dbReference type="AlphaFoldDB" id="A0A6L2Q2M5"/>
<feature type="non-terminal residue" evidence="2">
    <location>
        <position position="75"/>
    </location>
</feature>
<sequence length="75" mass="8102">MEGGVPSETEGSSRGERVSPCGHHTQHCQAVPEGEDTEQDIYTHGGAGLAVRVRPQGYIARGIRWLCRSSGRRSP</sequence>
<proteinExistence type="predicted"/>
<evidence type="ECO:0000256" key="1">
    <source>
        <dbReference type="SAM" id="MobiDB-lite"/>
    </source>
</evidence>
<accession>A0A6L2Q2M5</accession>
<protein>
    <submittedName>
        <fullName evidence="2">Uncharacterized protein</fullName>
    </submittedName>
</protein>
<evidence type="ECO:0000313" key="3">
    <source>
        <dbReference type="Proteomes" id="UP000502823"/>
    </source>
</evidence>
<feature type="region of interest" description="Disordered" evidence="1">
    <location>
        <begin position="1"/>
        <end position="41"/>
    </location>
</feature>
<comment type="caution">
    <text evidence="2">The sequence shown here is derived from an EMBL/GenBank/DDBJ whole genome shotgun (WGS) entry which is preliminary data.</text>
</comment>
<gene>
    <name evidence="2" type="ORF">Cfor_05422</name>
</gene>
<dbReference type="EMBL" id="BLKM01012573">
    <property type="protein sequence ID" value="GFG37015.1"/>
    <property type="molecule type" value="Genomic_DNA"/>
</dbReference>
<name>A0A6L2Q2M5_COPFO</name>
<dbReference type="Proteomes" id="UP000502823">
    <property type="component" value="Unassembled WGS sequence"/>
</dbReference>